<evidence type="ECO:0000256" key="3">
    <source>
        <dbReference type="ARBA" id="ARBA00022827"/>
    </source>
</evidence>
<dbReference type="Gene3D" id="3.50.50.60">
    <property type="entry name" value="FAD/NAD(P)-binding domain"/>
    <property type="match status" value="1"/>
</dbReference>
<dbReference type="Pfam" id="PF11790">
    <property type="entry name" value="Glyco_hydro_cc"/>
    <property type="match status" value="1"/>
</dbReference>
<keyword evidence="4" id="KW-0560">Oxidoreductase</keyword>
<keyword evidence="3" id="KW-0274">FAD</keyword>
<reference evidence="9 10" key="1">
    <citation type="submission" date="2021-02" db="EMBL/GenBank/DDBJ databases">
        <title>Genome assembly of Pseudopithomyces chartarum.</title>
        <authorList>
            <person name="Jauregui R."/>
            <person name="Singh J."/>
            <person name="Voisey C."/>
        </authorList>
    </citation>
    <scope>NUCLEOTIDE SEQUENCE [LARGE SCALE GENOMIC DNA]</scope>
    <source>
        <strain evidence="9 10">AGR01</strain>
    </source>
</reference>
<keyword evidence="10" id="KW-1185">Reference proteome</keyword>
<dbReference type="SUPFAM" id="SSF51905">
    <property type="entry name" value="FAD/NAD(P)-binding domain"/>
    <property type="match status" value="1"/>
</dbReference>
<evidence type="ECO:0000313" key="10">
    <source>
        <dbReference type="Proteomes" id="UP001280581"/>
    </source>
</evidence>
<feature type="domain" description="Asl1-like glycosyl hydrolase catalytic" evidence="8">
    <location>
        <begin position="28"/>
        <end position="217"/>
    </location>
</feature>
<comment type="similarity">
    <text evidence="1">Belongs to the paxM FAD-dependent monooxygenase family.</text>
</comment>
<evidence type="ECO:0000259" key="8">
    <source>
        <dbReference type="Pfam" id="PF11790"/>
    </source>
</evidence>
<evidence type="ECO:0000313" key="9">
    <source>
        <dbReference type="EMBL" id="KAK3208586.1"/>
    </source>
</evidence>
<proteinExistence type="inferred from homology"/>
<dbReference type="NCBIfam" id="NF005720">
    <property type="entry name" value="PRK07538.1"/>
    <property type="match status" value="1"/>
</dbReference>
<evidence type="ECO:0000256" key="2">
    <source>
        <dbReference type="ARBA" id="ARBA00022630"/>
    </source>
</evidence>
<gene>
    <name evidence="9" type="ORF">GRF29_77g1165429</name>
</gene>
<dbReference type="Proteomes" id="UP001280581">
    <property type="component" value="Unassembled WGS sequence"/>
</dbReference>
<evidence type="ECO:0000256" key="1">
    <source>
        <dbReference type="ARBA" id="ARBA00007992"/>
    </source>
</evidence>
<dbReference type="PANTHER" id="PTHR13789:SF268">
    <property type="entry name" value="5-METHYLPHENAZINE-1-CARBOXYLATE 1-MONOOXYGENASE"/>
    <property type="match status" value="1"/>
</dbReference>
<evidence type="ECO:0000256" key="5">
    <source>
        <dbReference type="ARBA" id="ARBA00023033"/>
    </source>
</evidence>
<keyword evidence="2" id="KW-0285">Flavoprotein</keyword>
<dbReference type="InterPro" id="IPR017853">
    <property type="entry name" value="GH"/>
</dbReference>
<dbReference type="PRINTS" id="PR00420">
    <property type="entry name" value="RNGMNOXGNASE"/>
</dbReference>
<accession>A0AAN6LWS0</accession>
<feature type="compositionally biased region" description="Basic and acidic residues" evidence="6">
    <location>
        <begin position="698"/>
        <end position="707"/>
    </location>
</feature>
<organism evidence="9 10">
    <name type="scientific">Pseudopithomyces chartarum</name>
    <dbReference type="NCBI Taxonomy" id="1892770"/>
    <lineage>
        <taxon>Eukaryota</taxon>
        <taxon>Fungi</taxon>
        <taxon>Dikarya</taxon>
        <taxon>Ascomycota</taxon>
        <taxon>Pezizomycotina</taxon>
        <taxon>Dothideomycetes</taxon>
        <taxon>Pleosporomycetidae</taxon>
        <taxon>Pleosporales</taxon>
        <taxon>Massarineae</taxon>
        <taxon>Didymosphaeriaceae</taxon>
        <taxon>Pseudopithomyces</taxon>
    </lineage>
</organism>
<dbReference type="SUPFAM" id="SSF54373">
    <property type="entry name" value="FAD-linked reductases, C-terminal domain"/>
    <property type="match status" value="1"/>
</dbReference>
<dbReference type="GO" id="GO:0004497">
    <property type="term" value="F:monooxygenase activity"/>
    <property type="evidence" value="ECO:0007669"/>
    <property type="project" value="UniProtKB-KW"/>
</dbReference>
<dbReference type="InterPro" id="IPR050493">
    <property type="entry name" value="FAD-dep_Monooxygenase_BioMet"/>
</dbReference>
<comment type="caution">
    <text evidence="9">The sequence shown here is derived from an EMBL/GenBank/DDBJ whole genome shotgun (WGS) entry which is preliminary data.</text>
</comment>
<dbReference type="EMBL" id="WVTA01000007">
    <property type="protein sequence ID" value="KAK3208586.1"/>
    <property type="molecule type" value="Genomic_DNA"/>
</dbReference>
<evidence type="ECO:0000256" key="6">
    <source>
        <dbReference type="SAM" id="MobiDB-lite"/>
    </source>
</evidence>
<name>A0AAN6LWS0_9PLEO</name>
<evidence type="ECO:0008006" key="11">
    <source>
        <dbReference type="Google" id="ProtNLM"/>
    </source>
</evidence>
<dbReference type="InterPro" id="IPR002938">
    <property type="entry name" value="FAD-bd"/>
</dbReference>
<keyword evidence="5" id="KW-0503">Monooxygenase</keyword>
<protein>
    <recommendedName>
        <fullName evidence="11">FAD-binding domain-containing protein</fullName>
    </recommendedName>
</protein>
<dbReference type="Pfam" id="PF01494">
    <property type="entry name" value="FAD_binding_3"/>
    <property type="match status" value="1"/>
</dbReference>
<dbReference type="InterPro" id="IPR024655">
    <property type="entry name" value="Asl1_glyco_hydro_catalytic"/>
</dbReference>
<dbReference type="InterPro" id="IPR036188">
    <property type="entry name" value="FAD/NAD-bd_sf"/>
</dbReference>
<feature type="region of interest" description="Disordered" evidence="6">
    <location>
        <begin position="698"/>
        <end position="718"/>
    </location>
</feature>
<feature type="domain" description="FAD-binding" evidence="7">
    <location>
        <begin position="281"/>
        <end position="643"/>
    </location>
</feature>
<dbReference type="PANTHER" id="PTHR13789">
    <property type="entry name" value="MONOOXYGENASE"/>
    <property type="match status" value="1"/>
</dbReference>
<evidence type="ECO:0000256" key="4">
    <source>
        <dbReference type="ARBA" id="ARBA00023002"/>
    </source>
</evidence>
<dbReference type="GO" id="GO:0071949">
    <property type="term" value="F:FAD binding"/>
    <property type="evidence" value="ECO:0007669"/>
    <property type="project" value="InterPro"/>
</dbReference>
<dbReference type="SUPFAM" id="SSF51445">
    <property type="entry name" value="(Trans)glycosidases"/>
    <property type="match status" value="1"/>
</dbReference>
<dbReference type="AlphaFoldDB" id="A0AAN6LWS0"/>
<dbReference type="Gene3D" id="3.30.9.30">
    <property type="match status" value="1"/>
</dbReference>
<sequence>MVIKKRSLLWDWTNTQNLPSRMDTVNFDGPISSISNWNAWVPPELKGRAPFRPMIHLERELNGNEWQWIKDSDQPIIHFFNEPERNGISPQKAADYWHNQVVPSLRNERHKQLVSPSCASDPAGQQWIAEFMDLVQDARPDYLGLHWYGIQATECQHFISSMHDKFGLPVIVSEIASIDRNYDSVHAFTRDMCNWMDGVDWVFEYAFFGCMQHMPDDFLTSILRCNANGLGHIHISALLAGACGETARLPVSQWSSFVWAVFYFKMPFLSSQPKIRMILHVIAGAGIGGLTAALTLHAAGFTNIHIFEASSNLTTLGVGINVQPSAVLILRNLGLMKALEKTGIKTEELNFYNRHGDSILSEKRGIHAGYAVPQFSIHRGEFQMLLLSAVKERLGEGAVHLNHALTAFSQDAKTITAQFSQRQDGAPSELSAVTGEVLIAADGINSTARKILYPGEGPPRFSGRILWRGCLERAPYLTGASMVWAGHADQKFIAYPISQKSAEKSKSLVNWIAELRVREKDDEDLTPPKTDWTKAVDKSIFEAPFESWKCGGLEMKDLIDKTEKVFEFPMSDRDPVKQWSFGRLTLLGDAAHAMYPIGSNGASQAIIDAKTLAIHMKTSTEDISAALKAYESERLPPTAQIVMANRANGPDHVLQLAEERAPGGFSNVYDVIPREELEEIGNVYKKIAGFDMDNVNSRARETQEESSKLGLTSPKDWI</sequence>
<evidence type="ECO:0000259" key="7">
    <source>
        <dbReference type="Pfam" id="PF01494"/>
    </source>
</evidence>